<dbReference type="Pfam" id="PF14543">
    <property type="entry name" value="TAXi_N"/>
    <property type="match status" value="1"/>
</dbReference>
<dbReference type="PANTHER" id="PTHR47965:SF63">
    <property type="entry name" value="OS01G0937200 PROTEIN"/>
    <property type="match status" value="1"/>
</dbReference>
<organism evidence="5 6">
    <name type="scientific">Salvia divinorum</name>
    <name type="common">Maria pastora</name>
    <name type="synonym">Diviner's sage</name>
    <dbReference type="NCBI Taxonomy" id="28513"/>
    <lineage>
        <taxon>Eukaryota</taxon>
        <taxon>Viridiplantae</taxon>
        <taxon>Streptophyta</taxon>
        <taxon>Embryophyta</taxon>
        <taxon>Tracheophyta</taxon>
        <taxon>Spermatophyta</taxon>
        <taxon>Magnoliopsida</taxon>
        <taxon>eudicotyledons</taxon>
        <taxon>Gunneridae</taxon>
        <taxon>Pentapetalae</taxon>
        <taxon>asterids</taxon>
        <taxon>lamiids</taxon>
        <taxon>Lamiales</taxon>
        <taxon>Lamiaceae</taxon>
        <taxon>Nepetoideae</taxon>
        <taxon>Mentheae</taxon>
        <taxon>Salviinae</taxon>
        <taxon>Salvia</taxon>
        <taxon>Salvia subgen. Calosphace</taxon>
    </lineage>
</organism>
<evidence type="ECO:0000313" key="5">
    <source>
        <dbReference type="EMBL" id="KAL1548571.1"/>
    </source>
</evidence>
<gene>
    <name evidence="5" type="ORF">AAHA92_16787</name>
</gene>
<keyword evidence="6" id="KW-1185">Reference proteome</keyword>
<dbReference type="Pfam" id="PF14541">
    <property type="entry name" value="TAXi_C"/>
    <property type="match status" value="1"/>
</dbReference>
<dbReference type="Gene3D" id="2.40.70.10">
    <property type="entry name" value="Acid Proteases"/>
    <property type="match status" value="2"/>
</dbReference>
<keyword evidence="2" id="KW-0732">Signal</keyword>
<evidence type="ECO:0000313" key="6">
    <source>
        <dbReference type="Proteomes" id="UP001567538"/>
    </source>
</evidence>
<reference evidence="5 6" key="1">
    <citation type="submission" date="2024-06" db="EMBL/GenBank/DDBJ databases">
        <title>A chromosome level genome sequence of Diviner's sage (Salvia divinorum).</title>
        <authorList>
            <person name="Ford S.A."/>
            <person name="Ro D.-K."/>
            <person name="Ness R.W."/>
            <person name="Phillips M.A."/>
        </authorList>
    </citation>
    <scope>NUCLEOTIDE SEQUENCE [LARGE SCALE GENOMIC DNA]</scope>
    <source>
        <strain evidence="5">SAF-2024a</strain>
        <tissue evidence="5">Leaf</tissue>
    </source>
</reference>
<name>A0ABD1GWN5_SALDI</name>
<dbReference type="InterPro" id="IPR021109">
    <property type="entry name" value="Peptidase_aspartic_dom_sf"/>
</dbReference>
<comment type="caution">
    <text evidence="5">The sequence shown here is derived from an EMBL/GenBank/DDBJ whole genome shotgun (WGS) entry which is preliminary data.</text>
</comment>
<proteinExistence type="inferred from homology"/>
<dbReference type="InterPro" id="IPR001461">
    <property type="entry name" value="Aspartic_peptidase_A1"/>
</dbReference>
<evidence type="ECO:0000259" key="4">
    <source>
        <dbReference type="Pfam" id="PF14543"/>
    </source>
</evidence>
<feature type="domain" description="Xylanase inhibitor C-terminal" evidence="3">
    <location>
        <begin position="217"/>
        <end position="366"/>
    </location>
</feature>
<feature type="chain" id="PRO_5044892569" evidence="2">
    <location>
        <begin position="21"/>
        <end position="383"/>
    </location>
</feature>
<dbReference type="Proteomes" id="UP001567538">
    <property type="component" value="Unassembled WGS sequence"/>
</dbReference>
<feature type="signal peptide" evidence="2">
    <location>
        <begin position="1"/>
        <end position="20"/>
    </location>
</feature>
<dbReference type="PANTHER" id="PTHR47965">
    <property type="entry name" value="ASPARTYL PROTEASE-RELATED"/>
    <property type="match status" value="1"/>
</dbReference>
<sequence length="383" mass="41478">MSPMNMINLFLFSLFSISSAQPLPRLLTPLNKDPITSLYTILLNSADSYVVDIAAPFSWQRCPSDGPHPTVACFTAECSQAQYLPSPCPLPPTSSTTPCKCMVTPRNPITQSCALAPLTYTNITDPGARIILNDVCLSCAPKSLFESLPKGVVGLASLSLAPLSLQNQFSDRLPRLSRTFAMCLPSTSSRNGVILFGNATHKLLSYTPLLTNPKTADYAIGIKGLSVGTNSVIAMSPFEGIRPSTVVPYTTLAADVYAKFVELFEVRMKGVPKMKNVPPFTTCYKASAIGFSRVGFRVPRIDLEFDGGKNWTIFGANSMKRVGGDTACLAFLDGGEKAALKFVIGAFQMEDNLLVFDVDRSRFGFSSSLLSERMSCSNFNFTT</sequence>
<dbReference type="InterPro" id="IPR032861">
    <property type="entry name" value="TAXi_N"/>
</dbReference>
<evidence type="ECO:0000256" key="1">
    <source>
        <dbReference type="ARBA" id="ARBA00007447"/>
    </source>
</evidence>
<evidence type="ECO:0000256" key="2">
    <source>
        <dbReference type="SAM" id="SignalP"/>
    </source>
</evidence>
<dbReference type="InterPro" id="IPR032799">
    <property type="entry name" value="TAXi_C"/>
</dbReference>
<evidence type="ECO:0000259" key="3">
    <source>
        <dbReference type="Pfam" id="PF14541"/>
    </source>
</evidence>
<dbReference type="SUPFAM" id="SSF50630">
    <property type="entry name" value="Acid proteases"/>
    <property type="match status" value="1"/>
</dbReference>
<protein>
    <submittedName>
        <fullName evidence="5">Chitinase CLP-like</fullName>
    </submittedName>
</protein>
<dbReference type="EMBL" id="JBEAFC010000007">
    <property type="protein sequence ID" value="KAL1548571.1"/>
    <property type="molecule type" value="Genomic_DNA"/>
</dbReference>
<comment type="similarity">
    <text evidence="1">Belongs to the peptidase A1 family.</text>
</comment>
<dbReference type="AlphaFoldDB" id="A0ABD1GWN5"/>
<accession>A0ABD1GWN5</accession>
<feature type="domain" description="Xylanase inhibitor N-terminal" evidence="4">
    <location>
        <begin position="49"/>
        <end position="198"/>
    </location>
</feature>